<keyword evidence="2" id="KW-1185">Reference proteome</keyword>
<gene>
    <name evidence="1" type="ORF">SAMN05443529_11733</name>
</gene>
<proteinExistence type="predicted"/>
<dbReference type="EMBL" id="FNCP01000017">
    <property type="protein sequence ID" value="SDH69664.1"/>
    <property type="molecule type" value="Genomic_DNA"/>
</dbReference>
<evidence type="ECO:0000313" key="2">
    <source>
        <dbReference type="Proteomes" id="UP000198656"/>
    </source>
</evidence>
<reference evidence="2" key="1">
    <citation type="submission" date="2016-10" db="EMBL/GenBank/DDBJ databases">
        <authorList>
            <person name="Varghese N."/>
            <person name="Submissions S."/>
        </authorList>
    </citation>
    <scope>NUCLEOTIDE SEQUENCE [LARGE SCALE GENOMIC DNA]</scope>
    <source>
        <strain evidence="2">DSM 8344</strain>
    </source>
</reference>
<accession>A0A1G8EID5</accession>
<dbReference type="OrthoDB" id="1795163at2"/>
<evidence type="ECO:0008006" key="3">
    <source>
        <dbReference type="Google" id="ProtNLM"/>
    </source>
</evidence>
<dbReference type="STRING" id="1121419.SAMN05443529_11733"/>
<organism evidence="1 2">
    <name type="scientific">Desulfosporosinus hippei DSM 8344</name>
    <dbReference type="NCBI Taxonomy" id="1121419"/>
    <lineage>
        <taxon>Bacteria</taxon>
        <taxon>Bacillati</taxon>
        <taxon>Bacillota</taxon>
        <taxon>Clostridia</taxon>
        <taxon>Eubacteriales</taxon>
        <taxon>Desulfitobacteriaceae</taxon>
        <taxon>Desulfosporosinus</taxon>
    </lineage>
</organism>
<sequence>MSCLTPKETFSKGESMKRELGERTYPIWLLINPKYPAVRHDIWRPILDEIQDRVFRELYTRIDTSNIYIRSAVNDGGIVPNTLNWWGKEVAKEIEYYREIVNEHKPKMLISFGAFPFEFARRVFEVKPEKGPKAWSSSILKDEFENAMENFDINQTNRIPLLRRVIPTDKFIENHNFLSRTDRETYFQHVGAKIAEKIIENKEHLDIWIK</sequence>
<dbReference type="RefSeq" id="WP_092334382.1">
    <property type="nucleotide sequence ID" value="NZ_FNCP01000017.1"/>
</dbReference>
<protein>
    <recommendedName>
        <fullName evidence="3">Uracil DNA glycosylase superfamily protein</fullName>
    </recommendedName>
</protein>
<name>A0A1G8EID5_9FIRM</name>
<evidence type="ECO:0000313" key="1">
    <source>
        <dbReference type="EMBL" id="SDH69664.1"/>
    </source>
</evidence>
<dbReference type="AlphaFoldDB" id="A0A1G8EID5"/>
<dbReference type="Proteomes" id="UP000198656">
    <property type="component" value="Unassembled WGS sequence"/>
</dbReference>